<dbReference type="AlphaFoldDB" id="A0A553WK23"/>
<proteinExistence type="predicted"/>
<name>A0A553WK23_9SPHN</name>
<dbReference type="Pfam" id="PF01814">
    <property type="entry name" value="Hemerythrin"/>
    <property type="match status" value="1"/>
</dbReference>
<evidence type="ECO:0000313" key="3">
    <source>
        <dbReference type="Proteomes" id="UP000320160"/>
    </source>
</evidence>
<organism evidence="2 3">
    <name type="scientific">Sphingorhabdus contaminans</name>
    <dbReference type="NCBI Taxonomy" id="1343899"/>
    <lineage>
        <taxon>Bacteria</taxon>
        <taxon>Pseudomonadati</taxon>
        <taxon>Pseudomonadota</taxon>
        <taxon>Alphaproteobacteria</taxon>
        <taxon>Sphingomonadales</taxon>
        <taxon>Sphingomonadaceae</taxon>
        <taxon>Sphingorhabdus</taxon>
    </lineage>
</organism>
<dbReference type="PANTHER" id="PTHR35585">
    <property type="entry name" value="HHE DOMAIN PROTEIN (AFU_ORTHOLOGUE AFUA_4G00730)"/>
    <property type="match status" value="1"/>
</dbReference>
<comment type="caution">
    <text evidence="2">The sequence shown here is derived from an EMBL/GenBank/DDBJ whole genome shotgun (WGS) entry which is preliminary data.</text>
</comment>
<dbReference type="PANTHER" id="PTHR35585:SF1">
    <property type="entry name" value="HHE DOMAIN PROTEIN (AFU_ORTHOLOGUE AFUA_4G00730)"/>
    <property type="match status" value="1"/>
</dbReference>
<protein>
    <submittedName>
        <fullName evidence="2">Hemerythrin domain-containing protein</fullName>
    </submittedName>
</protein>
<dbReference type="InterPro" id="IPR012312">
    <property type="entry name" value="Hemerythrin-like"/>
</dbReference>
<dbReference type="OrthoDB" id="7061066at2"/>
<accession>A0A553WK23</accession>
<evidence type="ECO:0000259" key="1">
    <source>
        <dbReference type="Pfam" id="PF01814"/>
    </source>
</evidence>
<feature type="domain" description="Hemerythrin-like" evidence="1">
    <location>
        <begin position="39"/>
        <end position="148"/>
    </location>
</feature>
<gene>
    <name evidence="2" type="ORF">FOM92_06565</name>
</gene>
<dbReference type="EMBL" id="VKKU01000001">
    <property type="protein sequence ID" value="TSB05042.1"/>
    <property type="molecule type" value="Genomic_DNA"/>
</dbReference>
<evidence type="ECO:0000313" key="2">
    <source>
        <dbReference type="EMBL" id="TSB05042.1"/>
    </source>
</evidence>
<sequence>MSILDKIVAAVTPPETDYERQEARDIARRKADKAPWLRMVLDHHEQIDGAFEQVKASSSAGQRLVALRQLTELLTAHSIAEEGVIYPALSDNGETGHATMAYTEQSAAKMQIGLLAHMDPMSQDFMDKFGHLEGAVKHHVYQEESKWFIDLIDDAPQADHDWISERYAEEFNRYMHGVNDAEEVLDAPQYTGIN</sequence>
<dbReference type="Proteomes" id="UP000320160">
    <property type="component" value="Unassembled WGS sequence"/>
</dbReference>
<dbReference type="Gene3D" id="1.20.120.520">
    <property type="entry name" value="nmb1532 protein domain like"/>
    <property type="match status" value="1"/>
</dbReference>
<dbReference type="RefSeq" id="WP_143775958.1">
    <property type="nucleotide sequence ID" value="NZ_VKKU01000001.1"/>
</dbReference>
<reference evidence="2 3" key="1">
    <citation type="submission" date="2019-07" db="EMBL/GenBank/DDBJ databases">
        <authorList>
            <person name="Park M."/>
        </authorList>
    </citation>
    <scope>NUCLEOTIDE SEQUENCE [LARGE SCALE GENOMIC DNA]</scope>
    <source>
        <strain evidence="2 3">KCTC32445</strain>
    </source>
</reference>
<keyword evidence="3" id="KW-1185">Reference proteome</keyword>